<keyword evidence="3" id="KW-0808">Transferase</keyword>
<dbReference type="Pfam" id="PF07714">
    <property type="entry name" value="PK_Tyr_Ser-Thr"/>
    <property type="match status" value="1"/>
</dbReference>
<dbReference type="Gene3D" id="1.10.510.10">
    <property type="entry name" value="Transferase(Phosphotransferase) domain 1"/>
    <property type="match status" value="1"/>
</dbReference>
<feature type="binding site" evidence="15">
    <location>
        <position position="493"/>
    </location>
    <ligand>
        <name>ATP</name>
        <dbReference type="ChEBI" id="CHEBI:30616"/>
    </ligand>
</feature>
<dbReference type="Pfam" id="PF00041">
    <property type="entry name" value="fn3"/>
    <property type="match status" value="1"/>
</dbReference>
<keyword evidence="9 16" id="KW-1133">Transmembrane helix</keyword>
<dbReference type="EMBL" id="JAFNEN010000501">
    <property type="protein sequence ID" value="KAG8181676.1"/>
    <property type="molecule type" value="Genomic_DNA"/>
</dbReference>
<gene>
    <name evidence="20" type="ORF">JTE90_019215</name>
</gene>
<evidence type="ECO:0000256" key="17">
    <source>
        <dbReference type="SAM" id="SignalP"/>
    </source>
</evidence>
<dbReference type="InterPro" id="IPR001245">
    <property type="entry name" value="Ser-Thr/Tyr_kinase_cat_dom"/>
</dbReference>
<keyword evidence="5" id="KW-0677">Repeat</keyword>
<evidence type="ECO:0000256" key="6">
    <source>
        <dbReference type="ARBA" id="ARBA00022741"/>
    </source>
</evidence>
<keyword evidence="21" id="KW-1185">Reference proteome</keyword>
<evidence type="ECO:0000256" key="3">
    <source>
        <dbReference type="ARBA" id="ARBA00022679"/>
    </source>
</evidence>
<comment type="catalytic activity">
    <reaction evidence="14">
        <text>L-tyrosyl-[protein] + ATP = O-phospho-L-tyrosyl-[protein] + ADP + H(+)</text>
        <dbReference type="Rhea" id="RHEA:10596"/>
        <dbReference type="Rhea" id="RHEA-COMP:10136"/>
        <dbReference type="Rhea" id="RHEA-COMP:20101"/>
        <dbReference type="ChEBI" id="CHEBI:15378"/>
        <dbReference type="ChEBI" id="CHEBI:30616"/>
        <dbReference type="ChEBI" id="CHEBI:46858"/>
        <dbReference type="ChEBI" id="CHEBI:61978"/>
        <dbReference type="ChEBI" id="CHEBI:456216"/>
        <dbReference type="EC" id="2.7.10.1"/>
    </reaction>
</comment>
<dbReference type="PROSITE" id="PS50853">
    <property type="entry name" value="FN3"/>
    <property type="match status" value="1"/>
</dbReference>
<dbReference type="Proteomes" id="UP000827092">
    <property type="component" value="Unassembled WGS sequence"/>
</dbReference>
<evidence type="ECO:0000256" key="13">
    <source>
        <dbReference type="ARBA" id="ARBA00023180"/>
    </source>
</evidence>
<dbReference type="SMART" id="SM00219">
    <property type="entry name" value="TyrKc"/>
    <property type="match status" value="1"/>
</dbReference>
<evidence type="ECO:0000313" key="20">
    <source>
        <dbReference type="EMBL" id="KAG8181676.1"/>
    </source>
</evidence>
<evidence type="ECO:0000256" key="7">
    <source>
        <dbReference type="ARBA" id="ARBA00022777"/>
    </source>
</evidence>
<evidence type="ECO:0000256" key="2">
    <source>
        <dbReference type="ARBA" id="ARBA00011902"/>
    </source>
</evidence>
<keyword evidence="6 15" id="KW-0547">Nucleotide-binding</keyword>
<evidence type="ECO:0000256" key="16">
    <source>
        <dbReference type="SAM" id="Phobius"/>
    </source>
</evidence>
<dbReference type="PROSITE" id="PS00107">
    <property type="entry name" value="PROTEIN_KINASE_ATP"/>
    <property type="match status" value="1"/>
</dbReference>
<dbReference type="CDD" id="cd00063">
    <property type="entry name" value="FN3"/>
    <property type="match status" value="1"/>
</dbReference>
<dbReference type="InterPro" id="IPR011009">
    <property type="entry name" value="Kinase-like_dom_sf"/>
</dbReference>
<dbReference type="SUPFAM" id="SSF49265">
    <property type="entry name" value="Fibronectin type III"/>
    <property type="match status" value="2"/>
</dbReference>
<reference evidence="20 21" key="1">
    <citation type="journal article" date="2022" name="Nat. Ecol. Evol.">
        <title>A masculinizing supergene underlies an exaggerated male reproductive morph in a spider.</title>
        <authorList>
            <person name="Hendrickx F."/>
            <person name="De Corte Z."/>
            <person name="Sonet G."/>
            <person name="Van Belleghem S.M."/>
            <person name="Kostlbacher S."/>
            <person name="Vangestel C."/>
        </authorList>
    </citation>
    <scope>NUCLEOTIDE SEQUENCE [LARGE SCALE GENOMIC DNA]</scope>
    <source>
        <strain evidence="20">W744_W776</strain>
    </source>
</reference>
<evidence type="ECO:0000256" key="11">
    <source>
        <dbReference type="ARBA" id="ARBA00023137"/>
    </source>
</evidence>
<dbReference type="InterPro" id="IPR020635">
    <property type="entry name" value="Tyr_kinase_cat_dom"/>
</dbReference>
<dbReference type="GO" id="GO:0043235">
    <property type="term" value="C:receptor complex"/>
    <property type="evidence" value="ECO:0007669"/>
    <property type="project" value="TreeGrafter"/>
</dbReference>
<dbReference type="CDD" id="cd00192">
    <property type="entry name" value="PTKc"/>
    <property type="match status" value="1"/>
</dbReference>
<feature type="domain" description="Protein kinase" evidence="18">
    <location>
        <begin position="462"/>
        <end position="746"/>
    </location>
</feature>
<dbReference type="InterPro" id="IPR050122">
    <property type="entry name" value="RTK"/>
</dbReference>
<dbReference type="GO" id="GO:0005524">
    <property type="term" value="F:ATP binding"/>
    <property type="evidence" value="ECO:0007669"/>
    <property type="project" value="UniProtKB-UniRule"/>
</dbReference>
<dbReference type="FunFam" id="1.10.510.10:FF:000554">
    <property type="entry name" value="Predicted protein"/>
    <property type="match status" value="1"/>
</dbReference>
<protein>
    <recommendedName>
        <fullName evidence="2">receptor protein-tyrosine kinase</fullName>
        <ecNumber evidence="2">2.7.10.1</ecNumber>
    </recommendedName>
</protein>
<evidence type="ECO:0000256" key="15">
    <source>
        <dbReference type="PROSITE-ProRule" id="PRU10141"/>
    </source>
</evidence>
<organism evidence="20 21">
    <name type="scientific">Oedothorax gibbosus</name>
    <dbReference type="NCBI Taxonomy" id="931172"/>
    <lineage>
        <taxon>Eukaryota</taxon>
        <taxon>Metazoa</taxon>
        <taxon>Ecdysozoa</taxon>
        <taxon>Arthropoda</taxon>
        <taxon>Chelicerata</taxon>
        <taxon>Arachnida</taxon>
        <taxon>Araneae</taxon>
        <taxon>Araneomorphae</taxon>
        <taxon>Entelegynae</taxon>
        <taxon>Araneoidea</taxon>
        <taxon>Linyphiidae</taxon>
        <taxon>Erigoninae</taxon>
        <taxon>Oedothorax</taxon>
    </lineage>
</organism>
<evidence type="ECO:0000256" key="12">
    <source>
        <dbReference type="ARBA" id="ARBA00023170"/>
    </source>
</evidence>
<keyword evidence="4 16" id="KW-0812">Transmembrane</keyword>
<evidence type="ECO:0000256" key="14">
    <source>
        <dbReference type="ARBA" id="ARBA00051243"/>
    </source>
</evidence>
<keyword evidence="8 15" id="KW-0067">ATP-binding</keyword>
<dbReference type="EC" id="2.7.10.1" evidence="2"/>
<comment type="caution">
    <text evidence="20">The sequence shown here is derived from an EMBL/GenBank/DDBJ whole genome shotgun (WGS) entry which is preliminary data.</text>
</comment>
<evidence type="ECO:0000259" key="19">
    <source>
        <dbReference type="PROSITE" id="PS50853"/>
    </source>
</evidence>
<evidence type="ECO:0000256" key="4">
    <source>
        <dbReference type="ARBA" id="ARBA00022692"/>
    </source>
</evidence>
<name>A0AAV6UDF5_9ARAC</name>
<evidence type="ECO:0000256" key="9">
    <source>
        <dbReference type="ARBA" id="ARBA00022989"/>
    </source>
</evidence>
<dbReference type="InterPro" id="IPR036116">
    <property type="entry name" value="FN3_sf"/>
</dbReference>
<proteinExistence type="predicted"/>
<feature type="domain" description="Fibronectin type-III" evidence="19">
    <location>
        <begin position="298"/>
        <end position="399"/>
    </location>
</feature>
<dbReference type="PANTHER" id="PTHR24416">
    <property type="entry name" value="TYROSINE-PROTEIN KINASE RECEPTOR"/>
    <property type="match status" value="1"/>
</dbReference>
<dbReference type="SMART" id="SM00060">
    <property type="entry name" value="FN3"/>
    <property type="match status" value="1"/>
</dbReference>
<evidence type="ECO:0000313" key="21">
    <source>
        <dbReference type="Proteomes" id="UP000827092"/>
    </source>
</evidence>
<dbReference type="InterPro" id="IPR003961">
    <property type="entry name" value="FN3_dom"/>
</dbReference>
<dbReference type="GO" id="GO:0005886">
    <property type="term" value="C:plasma membrane"/>
    <property type="evidence" value="ECO:0007669"/>
    <property type="project" value="TreeGrafter"/>
</dbReference>
<dbReference type="InterPro" id="IPR013783">
    <property type="entry name" value="Ig-like_fold"/>
</dbReference>
<evidence type="ECO:0000256" key="8">
    <source>
        <dbReference type="ARBA" id="ARBA00022840"/>
    </source>
</evidence>
<evidence type="ECO:0000256" key="5">
    <source>
        <dbReference type="ARBA" id="ARBA00022737"/>
    </source>
</evidence>
<sequence>MRNILLICLAAFNIIVYSSSSPICCQNANHYADFLVALECRVILCKNEEIIGGESSFCVTCSPKVLPVQDAAQGLSELKIRTPQSICQYVEKKNETLLGSLVLTWPWKDNEHPSIVFMIEARSSYLNRSEWNFVGMTNETFADVSNLNLKYKYQFRITSITSSKSLFQPKLSDWIALEDSSKHITAPTGVDVTKFKLRNNYLEALVTWNASKEKPCAYKVFWFLGKANDYFEQLTVELPGDSLYVVLHSLLFETNYTVIVLPQDPSKSRNVQSVEASFVTPSCFEATGSNFSLCAPGPPLNVSIGWLTTSEAVLTWLRPVNVSAQNAISGYHIVVEEDTGHYKKVLRYKTTLFVGPNSTNTTVSNLKYLSHYVFGIQAVSRGGAGVSSVVELNSKSRSVTSLNIHSMPFHFIVPFLIVPIITLVALAVRITCKRYRKKEVYPSGVADVNDDIRPFLIASNKVELKEIVGQGAFGTVHRGIYFRNKSTDEVAVKVYPSETINRHQMLHEVNMLRVLGRHEHIVGFIGFTLSLDKMSLLFEYCKIGNLHSHLISLKPELMYMKSLPITERPLLNREKGHGLRLASYIHQVAKGMEYVSSLKIVHRDIAARNILMLDEQRVKIGDFGLSKEIYQNKYYKTLTEKRFPIKWMAPEAIEKQKFSTYSDVWSFGVFMWEVFRLGKEPYPGIDCGNILLYLKMGYRMEKPHCSDNWYSIMKLCWSKIPHERPNFTELVNMIGAIIESSTHYVVLL</sequence>
<dbReference type="InterPro" id="IPR000719">
    <property type="entry name" value="Prot_kinase_dom"/>
</dbReference>
<keyword evidence="11" id="KW-0829">Tyrosine-protein kinase</keyword>
<dbReference type="PROSITE" id="PS50011">
    <property type="entry name" value="PROTEIN_KINASE_DOM"/>
    <property type="match status" value="1"/>
</dbReference>
<dbReference type="PROSITE" id="PS00109">
    <property type="entry name" value="PROTEIN_KINASE_TYR"/>
    <property type="match status" value="1"/>
</dbReference>
<dbReference type="PANTHER" id="PTHR24416:SF620">
    <property type="entry name" value="TYROSINE-PROTEIN KINASE RECEPTOR TORSO"/>
    <property type="match status" value="1"/>
</dbReference>
<dbReference type="GO" id="GO:0004714">
    <property type="term" value="F:transmembrane receptor protein tyrosine kinase activity"/>
    <property type="evidence" value="ECO:0007669"/>
    <property type="project" value="UniProtKB-EC"/>
</dbReference>
<evidence type="ECO:0000256" key="10">
    <source>
        <dbReference type="ARBA" id="ARBA00023136"/>
    </source>
</evidence>
<keyword evidence="12" id="KW-0675">Receptor</keyword>
<comment type="subcellular location">
    <subcellularLocation>
        <location evidence="1">Membrane</location>
        <topology evidence="1">Single-pass membrane protein</topology>
    </subcellularLocation>
</comment>
<keyword evidence="17" id="KW-0732">Signal</keyword>
<dbReference type="Gene3D" id="2.60.40.10">
    <property type="entry name" value="Immunoglobulins"/>
    <property type="match status" value="1"/>
</dbReference>
<evidence type="ECO:0000259" key="18">
    <source>
        <dbReference type="PROSITE" id="PS50011"/>
    </source>
</evidence>
<dbReference type="PRINTS" id="PR00109">
    <property type="entry name" value="TYRKINASE"/>
</dbReference>
<keyword evidence="10 16" id="KW-0472">Membrane</keyword>
<dbReference type="InterPro" id="IPR008266">
    <property type="entry name" value="Tyr_kinase_AS"/>
</dbReference>
<keyword evidence="7" id="KW-0418">Kinase</keyword>
<feature type="transmembrane region" description="Helical" evidence="16">
    <location>
        <begin position="407"/>
        <end position="428"/>
    </location>
</feature>
<dbReference type="AlphaFoldDB" id="A0AAV6UDF5"/>
<dbReference type="InterPro" id="IPR017441">
    <property type="entry name" value="Protein_kinase_ATP_BS"/>
</dbReference>
<dbReference type="SUPFAM" id="SSF56112">
    <property type="entry name" value="Protein kinase-like (PK-like)"/>
    <property type="match status" value="1"/>
</dbReference>
<accession>A0AAV6UDF5</accession>
<dbReference type="GO" id="GO:0007169">
    <property type="term" value="P:cell surface receptor protein tyrosine kinase signaling pathway"/>
    <property type="evidence" value="ECO:0007669"/>
    <property type="project" value="TreeGrafter"/>
</dbReference>
<keyword evidence="13" id="KW-0325">Glycoprotein</keyword>
<evidence type="ECO:0000256" key="1">
    <source>
        <dbReference type="ARBA" id="ARBA00004167"/>
    </source>
</evidence>
<feature type="signal peptide" evidence="17">
    <location>
        <begin position="1"/>
        <end position="20"/>
    </location>
</feature>
<feature type="chain" id="PRO_5043809456" description="receptor protein-tyrosine kinase" evidence="17">
    <location>
        <begin position="21"/>
        <end position="748"/>
    </location>
</feature>